<reference evidence="2 3" key="1">
    <citation type="submission" date="2019-12" db="EMBL/GenBank/DDBJ databases">
        <title>Sporaefaciens musculi gen. nov., sp. nov., a novel bacterium isolated from the caecum of an obese mouse.</title>
        <authorList>
            <person name="Rasmussen T.S."/>
            <person name="Streidl T."/>
            <person name="Hitch T.C.A."/>
            <person name="Wortmann E."/>
            <person name="Deptula P."/>
            <person name="Hansen M."/>
            <person name="Nielsen D.S."/>
            <person name="Clavel T."/>
            <person name="Vogensen F.K."/>
        </authorList>
    </citation>
    <scope>NUCLEOTIDE SEQUENCE [LARGE SCALE GENOMIC DNA]</scope>
    <source>
        <strain evidence="2 3">WCA-9-b2</strain>
    </source>
</reference>
<proteinExistence type="predicted"/>
<feature type="region of interest" description="Disordered" evidence="1">
    <location>
        <begin position="19"/>
        <end position="62"/>
    </location>
</feature>
<dbReference type="Proteomes" id="UP000460412">
    <property type="component" value="Unassembled WGS sequence"/>
</dbReference>
<name>A0A7X3MJE1_9FIRM</name>
<dbReference type="PROSITE" id="PS51257">
    <property type="entry name" value="PROKAR_LIPOPROTEIN"/>
    <property type="match status" value="1"/>
</dbReference>
<organism evidence="2 3">
    <name type="scientific">Sporofaciens musculi</name>
    <dbReference type="NCBI Taxonomy" id="2681861"/>
    <lineage>
        <taxon>Bacteria</taxon>
        <taxon>Bacillati</taxon>
        <taxon>Bacillota</taxon>
        <taxon>Clostridia</taxon>
        <taxon>Lachnospirales</taxon>
        <taxon>Lachnospiraceae</taxon>
        <taxon>Sporofaciens</taxon>
    </lineage>
</organism>
<accession>A0A7X3MJE1</accession>
<evidence type="ECO:0000313" key="3">
    <source>
        <dbReference type="Proteomes" id="UP000460412"/>
    </source>
</evidence>
<evidence type="ECO:0000256" key="1">
    <source>
        <dbReference type="SAM" id="MobiDB-lite"/>
    </source>
</evidence>
<dbReference type="AlphaFoldDB" id="A0A7X3MJE1"/>
<sequence length="210" mass="22381">MKRILIGLIVASSMVFTGCGDKDEKKDTPDTAKQEASAEATGADVTAGVDQPKEKDENAIDGISTLSTEDGSVKISIARPEGFEDVEFSSEQQVAFQRMGADGTSSTQVNLRLMAEDENSVITTAKQEVEYLMSANTDDQGTVGEIQTLSAGERQWSFFSYTVAGEEGYRLWTSLANGCILSCAVENIGSGLEPLAADNLAQMLSASIQE</sequence>
<dbReference type="RefSeq" id="WP_159752728.1">
    <property type="nucleotide sequence ID" value="NZ_CASZNZ010000198.1"/>
</dbReference>
<keyword evidence="3" id="KW-1185">Reference proteome</keyword>
<comment type="caution">
    <text evidence="2">The sequence shown here is derived from an EMBL/GenBank/DDBJ whole genome shotgun (WGS) entry which is preliminary data.</text>
</comment>
<feature type="compositionally biased region" description="Basic and acidic residues" evidence="1">
    <location>
        <begin position="20"/>
        <end position="33"/>
    </location>
</feature>
<protein>
    <recommendedName>
        <fullName evidence="4">Lipoprotein</fullName>
    </recommendedName>
</protein>
<evidence type="ECO:0008006" key="4">
    <source>
        <dbReference type="Google" id="ProtNLM"/>
    </source>
</evidence>
<dbReference type="EMBL" id="WUQX01000001">
    <property type="protein sequence ID" value="MXP77414.1"/>
    <property type="molecule type" value="Genomic_DNA"/>
</dbReference>
<evidence type="ECO:0000313" key="2">
    <source>
        <dbReference type="EMBL" id="MXP77414.1"/>
    </source>
</evidence>
<gene>
    <name evidence="2" type="ORF">GN277_19140</name>
</gene>